<accession>A0A9Q9EGB1</accession>
<evidence type="ECO:0000313" key="9">
    <source>
        <dbReference type="Proteomes" id="UP001056384"/>
    </source>
</evidence>
<organism evidence="8 9">
    <name type="scientific">Septoria linicola</name>
    <dbReference type="NCBI Taxonomy" id="215465"/>
    <lineage>
        <taxon>Eukaryota</taxon>
        <taxon>Fungi</taxon>
        <taxon>Dikarya</taxon>
        <taxon>Ascomycota</taxon>
        <taxon>Pezizomycotina</taxon>
        <taxon>Dothideomycetes</taxon>
        <taxon>Dothideomycetidae</taxon>
        <taxon>Mycosphaerellales</taxon>
        <taxon>Mycosphaerellaceae</taxon>
        <taxon>Septoria</taxon>
    </lineage>
</organism>
<keyword evidence="6" id="KW-0732">Signal</keyword>
<proteinExistence type="predicted"/>
<feature type="transmembrane region" description="Helical" evidence="5">
    <location>
        <begin position="29"/>
        <end position="49"/>
    </location>
</feature>
<feature type="transmembrane region" description="Helical" evidence="5">
    <location>
        <begin position="333"/>
        <end position="354"/>
    </location>
</feature>
<feature type="transmembrane region" description="Helical" evidence="5">
    <location>
        <begin position="154"/>
        <end position="180"/>
    </location>
</feature>
<dbReference type="PANTHER" id="PTHR23502">
    <property type="entry name" value="MAJOR FACILITATOR SUPERFAMILY"/>
    <property type="match status" value="1"/>
</dbReference>
<dbReference type="InterPro" id="IPR020846">
    <property type="entry name" value="MFS_dom"/>
</dbReference>
<dbReference type="AlphaFoldDB" id="A0A9Q9EGB1"/>
<dbReference type="EMBL" id="CP099420">
    <property type="protein sequence ID" value="USW50641.1"/>
    <property type="molecule type" value="Genomic_DNA"/>
</dbReference>
<name>A0A9Q9EGB1_9PEZI</name>
<feature type="transmembrane region" description="Helical" evidence="5">
    <location>
        <begin position="192"/>
        <end position="217"/>
    </location>
</feature>
<keyword evidence="9" id="KW-1185">Reference proteome</keyword>
<feature type="signal peptide" evidence="6">
    <location>
        <begin position="1"/>
        <end position="19"/>
    </location>
</feature>
<keyword evidence="4 5" id="KW-0472">Membrane</keyword>
<evidence type="ECO:0000256" key="6">
    <source>
        <dbReference type="SAM" id="SignalP"/>
    </source>
</evidence>
<feature type="transmembrane region" description="Helical" evidence="5">
    <location>
        <begin position="84"/>
        <end position="104"/>
    </location>
</feature>
<dbReference type="InterPro" id="IPR011701">
    <property type="entry name" value="MFS"/>
</dbReference>
<feature type="transmembrane region" description="Helical" evidence="5">
    <location>
        <begin position="309"/>
        <end position="327"/>
    </location>
</feature>
<sequence>MPLFAIFTLGAGFPQSVASLSVCRFLSGIFGSPGLSIGSATISDIWAPAERATPMAIYVLTPFLGPALGPLIGGFVAQAKGWRWTMWVLLMFTLVALLPAAFIHESYKAVLLKRRAKKRGLHYPGTERTVAQSAKLFLKSTLTRPVHMFCVEPVVTCMTTYVAINFGMLYAFFAAFPYVFETSYGFGLGSTGLTFLGLGVGVLIGGGIIIWFSRFVFQRQAAQLRKAGRDPKVPPENRLYIAMIGSVLLPCSLFMFGWSAQERVHWMCPIVAEALFGCGNLLIFMASVMYVMDFYEPLYGASAMGANNLARYTLGAGFPLFIVQMYSSLGIGWATSLLGFVSLALTPIPWVFYASGPRLRARSKYVKK</sequence>
<dbReference type="SUPFAM" id="SSF103473">
    <property type="entry name" value="MFS general substrate transporter"/>
    <property type="match status" value="1"/>
</dbReference>
<dbReference type="GO" id="GO:0000297">
    <property type="term" value="F:spermine transmembrane transporter activity"/>
    <property type="evidence" value="ECO:0007669"/>
    <property type="project" value="TreeGrafter"/>
</dbReference>
<evidence type="ECO:0000313" key="8">
    <source>
        <dbReference type="EMBL" id="USW50641.1"/>
    </source>
</evidence>
<feature type="transmembrane region" description="Helical" evidence="5">
    <location>
        <begin position="264"/>
        <end position="288"/>
    </location>
</feature>
<evidence type="ECO:0000256" key="4">
    <source>
        <dbReference type="ARBA" id="ARBA00023136"/>
    </source>
</evidence>
<gene>
    <name evidence="8" type="ORF">Slin15195_G039600</name>
</gene>
<dbReference type="Gene3D" id="1.20.1250.20">
    <property type="entry name" value="MFS general substrate transporter like domains"/>
    <property type="match status" value="1"/>
</dbReference>
<evidence type="ECO:0000256" key="5">
    <source>
        <dbReference type="SAM" id="Phobius"/>
    </source>
</evidence>
<evidence type="ECO:0000259" key="7">
    <source>
        <dbReference type="PROSITE" id="PS50850"/>
    </source>
</evidence>
<dbReference type="InterPro" id="IPR036259">
    <property type="entry name" value="MFS_trans_sf"/>
</dbReference>
<evidence type="ECO:0000256" key="1">
    <source>
        <dbReference type="ARBA" id="ARBA00004141"/>
    </source>
</evidence>
<keyword evidence="3 5" id="KW-1133">Transmembrane helix</keyword>
<evidence type="ECO:0000256" key="2">
    <source>
        <dbReference type="ARBA" id="ARBA00022692"/>
    </source>
</evidence>
<feature type="transmembrane region" description="Helical" evidence="5">
    <location>
        <begin position="238"/>
        <end position="258"/>
    </location>
</feature>
<feature type="transmembrane region" description="Helical" evidence="5">
    <location>
        <begin position="56"/>
        <end position="78"/>
    </location>
</feature>
<evidence type="ECO:0000256" key="3">
    <source>
        <dbReference type="ARBA" id="ARBA00022989"/>
    </source>
</evidence>
<protein>
    <submittedName>
        <fullName evidence="8">Major facilitator superfamily, MFS transporter superfamily</fullName>
    </submittedName>
</protein>
<dbReference type="PROSITE" id="PS50850">
    <property type="entry name" value="MFS"/>
    <property type="match status" value="1"/>
</dbReference>
<feature type="chain" id="PRO_5040402180" evidence="6">
    <location>
        <begin position="20"/>
        <end position="368"/>
    </location>
</feature>
<dbReference type="PANTHER" id="PTHR23502:SF38">
    <property type="entry name" value="POLYAMINE TRANSPORTER 4"/>
    <property type="match status" value="1"/>
</dbReference>
<dbReference type="GO" id="GO:0015606">
    <property type="term" value="F:spermidine transmembrane transporter activity"/>
    <property type="evidence" value="ECO:0007669"/>
    <property type="project" value="TreeGrafter"/>
</dbReference>
<feature type="domain" description="Major facilitator superfamily (MFS) profile" evidence="7">
    <location>
        <begin position="1"/>
        <end position="359"/>
    </location>
</feature>
<dbReference type="Proteomes" id="UP001056384">
    <property type="component" value="Chromosome 3"/>
</dbReference>
<comment type="subcellular location">
    <subcellularLocation>
        <location evidence="1">Membrane</location>
        <topology evidence="1">Multi-pass membrane protein</topology>
    </subcellularLocation>
</comment>
<dbReference type="Pfam" id="PF07690">
    <property type="entry name" value="MFS_1"/>
    <property type="match status" value="1"/>
</dbReference>
<dbReference type="GO" id="GO:0005886">
    <property type="term" value="C:plasma membrane"/>
    <property type="evidence" value="ECO:0007669"/>
    <property type="project" value="TreeGrafter"/>
</dbReference>
<keyword evidence="2 5" id="KW-0812">Transmembrane</keyword>
<reference evidence="8" key="1">
    <citation type="submission" date="2022-06" db="EMBL/GenBank/DDBJ databases">
        <title>Complete genome sequences of two strains of the flax pathogen Septoria linicola.</title>
        <authorList>
            <person name="Lapalu N."/>
            <person name="Simon A."/>
            <person name="Demenou B."/>
            <person name="Paumier D."/>
            <person name="Guillot M.-P."/>
            <person name="Gout L."/>
            <person name="Valade R."/>
        </authorList>
    </citation>
    <scope>NUCLEOTIDE SEQUENCE</scope>
    <source>
        <strain evidence="8">SE15195</strain>
    </source>
</reference>